<dbReference type="PANTHER" id="PTHR23189">
    <property type="entry name" value="RNA RECOGNITION MOTIF-CONTAINING"/>
    <property type="match status" value="1"/>
</dbReference>
<dbReference type="AlphaFoldDB" id="A0A5N6NPM1"/>
<dbReference type="GO" id="GO:0003723">
    <property type="term" value="F:RNA binding"/>
    <property type="evidence" value="ECO:0007669"/>
    <property type="project" value="UniProtKB-UniRule"/>
</dbReference>
<dbReference type="InterPro" id="IPR034454">
    <property type="entry name" value="MEI2-like_RRM3"/>
</dbReference>
<protein>
    <recommendedName>
        <fullName evidence="7">RRM domain-containing protein</fullName>
    </recommendedName>
</protein>
<evidence type="ECO:0000256" key="3">
    <source>
        <dbReference type="ARBA" id="ARBA00023254"/>
    </source>
</evidence>
<evidence type="ECO:0000256" key="4">
    <source>
        <dbReference type="ARBA" id="ARBA00058438"/>
    </source>
</evidence>
<dbReference type="InterPro" id="IPR012677">
    <property type="entry name" value="Nucleotide-bd_a/b_plait_sf"/>
</dbReference>
<feature type="region of interest" description="Disordered" evidence="6">
    <location>
        <begin position="579"/>
        <end position="599"/>
    </location>
</feature>
<evidence type="ECO:0000256" key="2">
    <source>
        <dbReference type="ARBA" id="ARBA00022884"/>
    </source>
</evidence>
<dbReference type="SUPFAM" id="SSF54928">
    <property type="entry name" value="RNA-binding domain, RBD"/>
    <property type="match status" value="3"/>
</dbReference>
<evidence type="ECO:0000256" key="6">
    <source>
        <dbReference type="SAM" id="MobiDB-lite"/>
    </source>
</evidence>
<feature type="compositionally biased region" description="Low complexity" evidence="6">
    <location>
        <begin position="159"/>
        <end position="168"/>
    </location>
</feature>
<feature type="compositionally biased region" description="Polar residues" evidence="6">
    <location>
        <begin position="588"/>
        <end position="599"/>
    </location>
</feature>
<keyword evidence="9" id="KW-1185">Reference proteome</keyword>
<dbReference type="InterPro" id="IPR007201">
    <property type="entry name" value="Mei2-like_Rrm_C"/>
</dbReference>
<keyword evidence="1" id="KW-0677">Repeat</keyword>
<feature type="compositionally biased region" description="Basic and acidic residues" evidence="6">
    <location>
        <begin position="798"/>
        <end position="808"/>
    </location>
</feature>
<proteinExistence type="predicted"/>
<evidence type="ECO:0000256" key="1">
    <source>
        <dbReference type="ARBA" id="ARBA00022737"/>
    </source>
</evidence>
<dbReference type="FunFam" id="3.30.70.330:FF:000063">
    <property type="entry name" value="MEI2-like protein 5 isoform 2"/>
    <property type="match status" value="1"/>
</dbReference>
<dbReference type="OrthoDB" id="417481at2759"/>
<dbReference type="InterPro" id="IPR000504">
    <property type="entry name" value="RRM_dom"/>
</dbReference>
<evidence type="ECO:0000313" key="9">
    <source>
        <dbReference type="Proteomes" id="UP000326396"/>
    </source>
</evidence>
<dbReference type="InterPro" id="IPR034453">
    <property type="entry name" value="MEI2-like_RRM1"/>
</dbReference>
<feature type="region of interest" description="Disordered" evidence="6">
    <location>
        <begin position="791"/>
        <end position="819"/>
    </location>
</feature>
<dbReference type="CDD" id="cd12531">
    <property type="entry name" value="RRM3_MEI2_like"/>
    <property type="match status" value="1"/>
</dbReference>
<comment type="caution">
    <text evidence="8">The sequence shown here is derived from an EMBL/GenBank/DDBJ whole genome shotgun (WGS) entry which is preliminary data.</text>
</comment>
<sequence length="1131" mass="125847">MQEREEEGSFGGSCTAQKPRSLLQISFLPCLMPISQVAQHRKESILSLLGLSMPSELMDSHGLPFISDQVQERQIGFWKTDGMPDNNGVKDGKMYVVGGSSLSSMPLEKQMSSDSHTLKYFHAPSLYLNQEHISSENYTVGSGRTVGHPLQRHLDNNKDTSNNNNKGNRPNFSMDHKPHLTVANKYNVMGDHYENGLFSSSLSDLFSRKLRLSENNNGMYGHSVGASQYEEEEPFESIEEIEAQTIGDLLPDDDDLLSGVTDGLDCNKVQSGSGDDVEELDFFSNVGGMELGEDGGGQRNYEISATLLGGGEQHPHGEHPSRTLFVRNINSNVEDSELRILFEQYGEIHTLYTASKHRGFVMISYYDIRAARRAMQALQNKPLRHRKLDIHYSIPKDNNSDKDIDQGTVVICNLDSTITNDELRHVFGTYGEVKEIRETPQGNRHKSIEFYDIRAAETALRELNKSDIVGKQMKLEPSHHSTPKRPFPELDLDETSALLQMCSPHIDFTRDISGASTNVRVTPAGMDHGSFLGVAGGQLLDTGIPASVSKSFSSMIGVESGGGMPSSLHNQLKYDFRSTPNYHPHSLPESQDGLTNSIICNSPSSTMAASLNGRLSDRMGNRQFNRIGGRSLELNNDNVFGPSSCSPAATHHFMWNPSHQPHNMMWPPSSPSLMNGVGVNATRAPSHMAKAFLHVNNHHVGSAPSVNPSIWDRRHSYAGESPDTSSVFHPGSLGNMRGVPGNPLDFVSHNMFPPRIGGNSVELSIPSKTIGLVSHHQSSVMFPGRGQMIPMVTSFDSPSDRSRSRRNEGNSNQTDNKKQFELDLDRIMRGEDRRTTLMIKNIPNKYTSKMLLAAIDERHRGTYDFIYLPIDFKNKCNVGYAFINMTEPSLIIPFYQAFNGKKWEKFNSEKVASIAYARIQGKAALIAHFQNSSLMNEDKRCRPILFHTDGPNAGDQVPFPMGVNVRSRVSKNRNNANEEGSQDVANGEASSNGGDSSSDEVTSNIRITFYVANLPQDCMKQELVKELSRFGKVLDAYVASKKDLTAILEAILNRQSGTINDGVSLLWPNKTVKCWVLEERRDWAPDFVFNTPKSHTIPYPADLRKENHFPSHKMNKRERKMISLGHQGMSR</sequence>
<dbReference type="EMBL" id="SZYD01000010">
    <property type="protein sequence ID" value="KAD4983267.1"/>
    <property type="molecule type" value="Genomic_DNA"/>
</dbReference>
<feature type="region of interest" description="Disordered" evidence="6">
    <location>
        <begin position="152"/>
        <end position="177"/>
    </location>
</feature>
<dbReference type="PROSITE" id="PS50102">
    <property type="entry name" value="RRM"/>
    <property type="match status" value="2"/>
</dbReference>
<evidence type="ECO:0000313" key="8">
    <source>
        <dbReference type="EMBL" id="KAD4983267.1"/>
    </source>
</evidence>
<dbReference type="CDD" id="cd12524">
    <property type="entry name" value="RRM1_MEI2_like"/>
    <property type="match status" value="1"/>
</dbReference>
<dbReference type="InterPro" id="IPR035979">
    <property type="entry name" value="RBD_domain_sf"/>
</dbReference>
<dbReference type="Proteomes" id="UP000326396">
    <property type="component" value="Linkage Group LG18"/>
</dbReference>
<dbReference type="Gene3D" id="3.30.70.330">
    <property type="match status" value="3"/>
</dbReference>
<dbReference type="GO" id="GO:0045927">
    <property type="term" value="P:positive regulation of growth"/>
    <property type="evidence" value="ECO:0007669"/>
    <property type="project" value="UniProtKB-ARBA"/>
</dbReference>
<feature type="domain" description="RRM" evidence="7">
    <location>
        <begin position="407"/>
        <end position="480"/>
    </location>
</feature>
<gene>
    <name evidence="8" type="ORF">E3N88_19938</name>
</gene>
<dbReference type="FunFam" id="3.30.70.330:FF:000101">
    <property type="entry name" value="Protein MEI2-like 1"/>
    <property type="match status" value="1"/>
</dbReference>
<evidence type="ECO:0000256" key="5">
    <source>
        <dbReference type="PROSITE-ProRule" id="PRU00176"/>
    </source>
</evidence>
<dbReference type="GO" id="GO:0045836">
    <property type="term" value="P:positive regulation of meiotic nuclear division"/>
    <property type="evidence" value="ECO:0007669"/>
    <property type="project" value="UniProtKB-ARBA"/>
</dbReference>
<dbReference type="Pfam" id="PF04059">
    <property type="entry name" value="RRM_2"/>
    <property type="match status" value="1"/>
</dbReference>
<feature type="compositionally biased region" description="Polar residues" evidence="6">
    <location>
        <begin position="988"/>
        <end position="1000"/>
    </location>
</feature>
<reference evidence="8 9" key="1">
    <citation type="submission" date="2019-05" db="EMBL/GenBank/DDBJ databases">
        <title>Mikania micrantha, genome provides insights into the molecular mechanism of rapid growth.</title>
        <authorList>
            <person name="Liu B."/>
        </authorList>
    </citation>
    <scope>NUCLEOTIDE SEQUENCE [LARGE SCALE GENOMIC DNA]</scope>
    <source>
        <strain evidence="8">NLD-2019</strain>
        <tissue evidence="8">Leaf</tissue>
    </source>
</reference>
<feature type="domain" description="RRM" evidence="7">
    <location>
        <begin position="322"/>
        <end position="395"/>
    </location>
</feature>
<organism evidence="8 9">
    <name type="scientific">Mikania micrantha</name>
    <name type="common">bitter vine</name>
    <dbReference type="NCBI Taxonomy" id="192012"/>
    <lineage>
        <taxon>Eukaryota</taxon>
        <taxon>Viridiplantae</taxon>
        <taxon>Streptophyta</taxon>
        <taxon>Embryophyta</taxon>
        <taxon>Tracheophyta</taxon>
        <taxon>Spermatophyta</taxon>
        <taxon>Magnoliopsida</taxon>
        <taxon>eudicotyledons</taxon>
        <taxon>Gunneridae</taxon>
        <taxon>Pentapetalae</taxon>
        <taxon>asterids</taxon>
        <taxon>campanulids</taxon>
        <taxon>Asterales</taxon>
        <taxon>Asteraceae</taxon>
        <taxon>Asteroideae</taxon>
        <taxon>Heliantheae alliance</taxon>
        <taxon>Eupatorieae</taxon>
        <taxon>Mikania</taxon>
    </lineage>
</organism>
<accession>A0A5N6NPM1</accession>
<comment type="function">
    <text evidence="4">Probable RNA-binding protein that plays a role in meiosis and vegetative growth.</text>
</comment>
<name>A0A5N6NPM1_9ASTR</name>
<dbReference type="SMART" id="SM00360">
    <property type="entry name" value="RRM"/>
    <property type="match status" value="3"/>
</dbReference>
<keyword evidence="3" id="KW-0469">Meiosis</keyword>
<evidence type="ECO:0000259" key="7">
    <source>
        <dbReference type="PROSITE" id="PS50102"/>
    </source>
</evidence>
<dbReference type="Pfam" id="PF00076">
    <property type="entry name" value="RRM_1"/>
    <property type="match status" value="2"/>
</dbReference>
<keyword evidence="2 5" id="KW-0694">RNA-binding</keyword>
<dbReference type="GO" id="GO:0051321">
    <property type="term" value="P:meiotic cell cycle"/>
    <property type="evidence" value="ECO:0007669"/>
    <property type="project" value="UniProtKB-KW"/>
</dbReference>
<feature type="region of interest" description="Disordered" evidence="6">
    <location>
        <begin position="973"/>
        <end position="1000"/>
    </location>
</feature>